<reference evidence="2" key="1">
    <citation type="submission" date="2016-10" db="EMBL/GenBank/DDBJ databases">
        <title>Comparative genomics uncovers the prolific and rare metabolic potential of the cyanobacterial genus Moorea.</title>
        <authorList>
            <person name="Leao T."/>
            <person name="Castelao G."/>
            <person name="Korobeynikov A."/>
            <person name="Monroe E.A."/>
            <person name="Podell S."/>
            <person name="Glukhov E."/>
            <person name="Allen E."/>
            <person name="Gerwick W.H."/>
            <person name="Gerwick L."/>
        </authorList>
    </citation>
    <scope>NUCLEOTIDE SEQUENCE [LARGE SCALE GENOMIC DNA]</scope>
    <source>
        <strain evidence="2">PAL-8-15-08-1</strain>
    </source>
</reference>
<dbReference type="EMBL" id="CP017599">
    <property type="protein sequence ID" value="AOX02297.1"/>
    <property type="molecule type" value="Genomic_DNA"/>
</dbReference>
<evidence type="ECO:0008006" key="3">
    <source>
        <dbReference type="Google" id="ProtNLM"/>
    </source>
</evidence>
<organism evidence="1 2">
    <name type="scientific">Moorena producens PAL-8-15-08-1</name>
    <dbReference type="NCBI Taxonomy" id="1458985"/>
    <lineage>
        <taxon>Bacteria</taxon>
        <taxon>Bacillati</taxon>
        <taxon>Cyanobacteriota</taxon>
        <taxon>Cyanophyceae</taxon>
        <taxon>Coleofasciculales</taxon>
        <taxon>Coleofasciculaceae</taxon>
        <taxon>Moorena</taxon>
    </lineage>
</organism>
<dbReference type="AlphaFoldDB" id="A0A1D8TXC1"/>
<evidence type="ECO:0000313" key="1">
    <source>
        <dbReference type="EMBL" id="AOX02297.1"/>
    </source>
</evidence>
<dbReference type="Proteomes" id="UP000177870">
    <property type="component" value="Chromosome"/>
</dbReference>
<proteinExistence type="predicted"/>
<sequence length="379" mass="44607">MKDQIRQLVCQVQSYPRDTQERQQALGTLVKQILRSRKICRPSKGQPLSGIYRDILEAVQKQLTQDLEQTIDRYSPQFISDREWTSWRDMAFKKVIDNYRLEQLALEAQGQKTHTKERLYALTELINALQISGKLYHPPGFSIDVYQDAVIRTLGFVFQNINVYNPDKGKFMKWVNFRLYVMLQEVRKELNEPFLQSQYNKVFRTQSDLKRLIKKTKLDTVLLWFQLILKGRITVIDQGWQVFYILIVLLNLSQLLTKKPIYVNTLLFEMAQASLPLSSTLSGLNKKLITIENIPQSEIDLPLSEKVRQYIYEDPDRLFQKHIRNHPEATFQTIALAYIDGKKWKEISKLFGISVPTLSHFYQRCLKEVAPKIKKYIQE</sequence>
<evidence type="ECO:0000313" key="2">
    <source>
        <dbReference type="Proteomes" id="UP000177870"/>
    </source>
</evidence>
<gene>
    <name evidence="1" type="ORF">BJP34_25170</name>
</gene>
<protein>
    <recommendedName>
        <fullName evidence="3">Sigma-70 family RNA polymerase sigma factor</fullName>
    </recommendedName>
</protein>
<dbReference type="KEGG" id="mpro:BJP34_25170"/>
<dbReference type="RefSeq" id="WP_070394711.1">
    <property type="nucleotide sequence ID" value="NZ_CP017599.1"/>
</dbReference>
<accession>A0A1D8TXC1</accession>
<name>A0A1D8TXC1_9CYAN</name>
<dbReference type="InterPro" id="IPR013324">
    <property type="entry name" value="RNA_pol_sigma_r3/r4-like"/>
</dbReference>
<dbReference type="SUPFAM" id="SSF88659">
    <property type="entry name" value="Sigma3 and sigma4 domains of RNA polymerase sigma factors"/>
    <property type="match status" value="1"/>
</dbReference>
<dbReference type="STRING" id="1458985.BJP34_25170"/>
<dbReference type="OrthoDB" id="451633at2"/>